<dbReference type="PANTHER" id="PTHR43065:SF23">
    <property type="entry name" value="SENSOR HISTIDINE KINASE PDTAS"/>
    <property type="match status" value="1"/>
</dbReference>
<dbReference type="STRING" id="1434107.MSBR3_0265"/>
<dbReference type="HOGENOM" id="CLU_000445_114_57_2"/>
<keyword evidence="5" id="KW-1185">Reference proteome</keyword>
<accession>A0A0E3SK74</accession>
<dbReference type="InterPro" id="IPR000014">
    <property type="entry name" value="PAS"/>
</dbReference>
<dbReference type="PROSITE" id="PS50112">
    <property type="entry name" value="PAS"/>
    <property type="match status" value="1"/>
</dbReference>
<dbReference type="SUPFAM" id="SSF55874">
    <property type="entry name" value="ATPase domain of HSP90 chaperone/DNA topoisomerase II/histidine kinase"/>
    <property type="match status" value="1"/>
</dbReference>
<feature type="domain" description="Histidine kinase" evidence="1">
    <location>
        <begin position="279"/>
        <end position="499"/>
    </location>
</feature>
<proteinExistence type="predicted"/>
<dbReference type="Pfam" id="PF08447">
    <property type="entry name" value="PAS_3"/>
    <property type="match status" value="2"/>
</dbReference>
<dbReference type="PANTHER" id="PTHR43065">
    <property type="entry name" value="SENSOR HISTIDINE KINASE"/>
    <property type="match status" value="1"/>
</dbReference>
<feature type="domain" description="PAC" evidence="3">
    <location>
        <begin position="89"/>
        <end position="142"/>
    </location>
</feature>
<dbReference type="InterPro" id="IPR001610">
    <property type="entry name" value="PAC"/>
</dbReference>
<evidence type="ECO:0000313" key="4">
    <source>
        <dbReference type="EMBL" id="AKB80843.1"/>
    </source>
</evidence>
<dbReference type="Gene3D" id="3.30.450.20">
    <property type="entry name" value="PAS domain"/>
    <property type="match status" value="2"/>
</dbReference>
<name>A0A0E3SK74_METBA</name>
<keyword evidence="4" id="KW-0418">Kinase</keyword>
<dbReference type="Gene3D" id="3.30.565.10">
    <property type="entry name" value="Histidine kinase-like ATPase, C-terminal domain"/>
    <property type="match status" value="1"/>
</dbReference>
<dbReference type="Pfam" id="PF02518">
    <property type="entry name" value="HATPase_c"/>
    <property type="match status" value="1"/>
</dbReference>
<dbReference type="Pfam" id="PF07568">
    <property type="entry name" value="HisKA_2"/>
    <property type="match status" value="1"/>
</dbReference>
<dbReference type="NCBIfam" id="TIGR00229">
    <property type="entry name" value="sensory_box"/>
    <property type="match status" value="2"/>
</dbReference>
<dbReference type="InterPro" id="IPR036890">
    <property type="entry name" value="HATPase_C_sf"/>
</dbReference>
<dbReference type="SUPFAM" id="SSF55785">
    <property type="entry name" value="PYP-like sensor domain (PAS domain)"/>
    <property type="match status" value="2"/>
</dbReference>
<dbReference type="InterPro" id="IPR005467">
    <property type="entry name" value="His_kinase_dom"/>
</dbReference>
<dbReference type="InterPro" id="IPR000700">
    <property type="entry name" value="PAS-assoc_C"/>
</dbReference>
<gene>
    <name evidence="4" type="ORF">MSBR3_0265</name>
</gene>
<dbReference type="GO" id="GO:0016301">
    <property type="term" value="F:kinase activity"/>
    <property type="evidence" value="ECO:0007669"/>
    <property type="project" value="UniProtKB-KW"/>
</dbReference>
<keyword evidence="4" id="KW-0808">Transferase</keyword>
<evidence type="ECO:0000259" key="2">
    <source>
        <dbReference type="PROSITE" id="PS50112"/>
    </source>
</evidence>
<dbReference type="SMART" id="SM00086">
    <property type="entry name" value="PAC"/>
    <property type="match status" value="2"/>
</dbReference>
<protein>
    <submittedName>
        <fullName evidence="4">Sensory transduction histidine kinase</fullName>
    </submittedName>
</protein>
<dbReference type="InterPro" id="IPR035965">
    <property type="entry name" value="PAS-like_dom_sf"/>
</dbReference>
<evidence type="ECO:0000259" key="3">
    <source>
        <dbReference type="PROSITE" id="PS50113"/>
    </source>
</evidence>
<dbReference type="InterPro" id="IPR003594">
    <property type="entry name" value="HATPase_dom"/>
</dbReference>
<evidence type="ECO:0000259" key="1">
    <source>
        <dbReference type="PROSITE" id="PS50109"/>
    </source>
</evidence>
<dbReference type="SMART" id="SM00387">
    <property type="entry name" value="HATPase_c"/>
    <property type="match status" value="1"/>
</dbReference>
<organism evidence="4 5">
    <name type="scientific">Methanosarcina barkeri 3</name>
    <dbReference type="NCBI Taxonomy" id="1434107"/>
    <lineage>
        <taxon>Archaea</taxon>
        <taxon>Methanobacteriati</taxon>
        <taxon>Methanobacteriota</taxon>
        <taxon>Stenosarchaea group</taxon>
        <taxon>Methanomicrobia</taxon>
        <taxon>Methanosarcinales</taxon>
        <taxon>Methanosarcinaceae</taxon>
        <taxon>Methanosarcina</taxon>
    </lineage>
</organism>
<reference evidence="4" key="1">
    <citation type="submission" date="2014-07" db="EMBL/GenBank/DDBJ databases">
        <title>Methanogenic archaea and the global carbon cycle.</title>
        <authorList>
            <person name="Henriksen J.R."/>
            <person name="Luke J."/>
            <person name="Reinhart S."/>
            <person name="Benedict M.N."/>
            <person name="Youngblut N.D."/>
            <person name="Metcalf M.E."/>
            <person name="Whitaker R.J."/>
            <person name="Metcalf W.W."/>
        </authorList>
    </citation>
    <scope>NUCLEOTIDE SEQUENCE [LARGE SCALE GENOMIC DNA]</scope>
    <source>
        <strain evidence="4">3</strain>
    </source>
</reference>
<dbReference type="PATRIC" id="fig|1434107.4.peg.354"/>
<dbReference type="InterPro" id="IPR011495">
    <property type="entry name" value="Sig_transdc_His_kin_sub2_dim/P"/>
</dbReference>
<dbReference type="InterPro" id="IPR013655">
    <property type="entry name" value="PAS_fold_3"/>
</dbReference>
<dbReference type="EMBL" id="CP009517">
    <property type="protein sequence ID" value="AKB80843.1"/>
    <property type="molecule type" value="Genomic_DNA"/>
</dbReference>
<sequence>MEGDFYKENLEKIAERFFSIAGQTGQLIFDGDPKTGKIEWYGAIEEITGYTPEEFDAIDLHLVGCKELIHHEERERVWSALENSLRTGEKFEQRFWFKRKSDYIYVELSSIFLKDDADYVYRGIGLFKNITEKENSQEKLKISEENLLRYLQNFKGIGFQLDSSFNFVLLHGAVKEITGYEDKDFFSGKVQLPQLVDFKDRSNFLENRRKLSTELNDLVEQEYRILNRNGNTIWVFESIQVVRNIDKAYRLYQGFIQDITEKKIAMETLERTEKLRKKEIHHRIKNNLQVISSLLDLECENLLSAGIPERKRIVEAFRESNNRILSMSVIHEELYNSKNVETINFTSYLKKLTDDLFKSYKVGNSEIKLCLDVDDFFFEMDCAIPLGIIVNELISNSLKHAFPSRNGEIRVEFHRDNNCKNEISSDIIAGNNIQNSCHYKYSTLIIEDNGIGFPESVDFKNNNSLGLQLVNILVEQIGGDIELENKLGTRFKILIPNSKSTEKQN</sequence>
<feature type="domain" description="PAC" evidence="3">
    <location>
        <begin position="219"/>
        <end position="271"/>
    </location>
</feature>
<dbReference type="KEGG" id="mbak:MSBR3_0265"/>
<dbReference type="AlphaFoldDB" id="A0A0E3SK74"/>
<dbReference type="PROSITE" id="PS50113">
    <property type="entry name" value="PAC"/>
    <property type="match status" value="2"/>
</dbReference>
<dbReference type="Proteomes" id="UP000033066">
    <property type="component" value="Chromosome"/>
</dbReference>
<dbReference type="OrthoDB" id="8127at2157"/>
<dbReference type="PROSITE" id="PS50109">
    <property type="entry name" value="HIS_KIN"/>
    <property type="match status" value="1"/>
</dbReference>
<feature type="domain" description="PAS" evidence="2">
    <location>
        <begin position="43"/>
        <end position="88"/>
    </location>
</feature>
<dbReference type="CDD" id="cd00130">
    <property type="entry name" value="PAS"/>
    <property type="match status" value="2"/>
</dbReference>
<evidence type="ECO:0000313" key="5">
    <source>
        <dbReference type="Proteomes" id="UP000033066"/>
    </source>
</evidence>